<comment type="similarity">
    <text evidence="7">Belongs to the protein kinase superfamily.</text>
</comment>
<keyword evidence="10" id="KW-0675">Receptor</keyword>
<dbReference type="InterPro" id="IPR000719">
    <property type="entry name" value="Prot_kinase_dom"/>
</dbReference>
<keyword evidence="5 6" id="KW-0067">ATP-binding</keyword>
<dbReference type="InterPro" id="IPR011009">
    <property type="entry name" value="Kinase-like_dom_sf"/>
</dbReference>
<organism evidence="10 11">
    <name type="scientific">Phtheirospermum japonicum</name>
    <dbReference type="NCBI Taxonomy" id="374723"/>
    <lineage>
        <taxon>Eukaryota</taxon>
        <taxon>Viridiplantae</taxon>
        <taxon>Streptophyta</taxon>
        <taxon>Embryophyta</taxon>
        <taxon>Tracheophyta</taxon>
        <taxon>Spermatophyta</taxon>
        <taxon>Magnoliopsida</taxon>
        <taxon>eudicotyledons</taxon>
        <taxon>Gunneridae</taxon>
        <taxon>Pentapetalae</taxon>
        <taxon>asterids</taxon>
        <taxon>lamiids</taxon>
        <taxon>Lamiales</taxon>
        <taxon>Orobanchaceae</taxon>
        <taxon>Orobanchaceae incertae sedis</taxon>
        <taxon>Phtheirospermum</taxon>
    </lineage>
</organism>
<dbReference type="Gene3D" id="1.10.510.10">
    <property type="entry name" value="Transferase(Phosphotransferase) domain 1"/>
    <property type="match status" value="1"/>
</dbReference>
<proteinExistence type="inferred from homology"/>
<dbReference type="EMBL" id="BMAC01000621">
    <property type="protein sequence ID" value="GFQ00308.1"/>
    <property type="molecule type" value="Genomic_DNA"/>
</dbReference>
<dbReference type="SUPFAM" id="SSF56112">
    <property type="entry name" value="Protein kinase-like (PK-like)"/>
    <property type="match status" value="1"/>
</dbReference>
<accession>A0A830CHX4</accession>
<dbReference type="InterPro" id="IPR008271">
    <property type="entry name" value="Ser/Thr_kinase_AS"/>
</dbReference>
<dbReference type="Pfam" id="PF07714">
    <property type="entry name" value="PK_Tyr_Ser-Thr"/>
    <property type="match status" value="1"/>
</dbReference>
<keyword evidence="1 7" id="KW-0723">Serine/threonine-protein kinase</keyword>
<dbReference type="InterPro" id="IPR017441">
    <property type="entry name" value="Protein_kinase_ATP_BS"/>
</dbReference>
<evidence type="ECO:0000256" key="7">
    <source>
        <dbReference type="RuleBase" id="RU000304"/>
    </source>
</evidence>
<evidence type="ECO:0000256" key="8">
    <source>
        <dbReference type="SAM" id="MobiDB-lite"/>
    </source>
</evidence>
<dbReference type="InterPro" id="IPR052059">
    <property type="entry name" value="CR_Ser/Thr_kinase"/>
</dbReference>
<gene>
    <name evidence="10" type="ORF">PHJA_002174800</name>
</gene>
<dbReference type="GO" id="GO:0005524">
    <property type="term" value="F:ATP binding"/>
    <property type="evidence" value="ECO:0007669"/>
    <property type="project" value="UniProtKB-UniRule"/>
</dbReference>
<dbReference type="AlphaFoldDB" id="A0A830CHX4"/>
<dbReference type="FunFam" id="3.30.200.20:FF:000225">
    <property type="entry name" value="cold-responsive protein kinase 1"/>
    <property type="match status" value="1"/>
</dbReference>
<feature type="binding site" evidence="6">
    <location>
        <position position="138"/>
    </location>
    <ligand>
        <name>ATP</name>
        <dbReference type="ChEBI" id="CHEBI:30616"/>
    </ligand>
</feature>
<dbReference type="OrthoDB" id="4062651at2759"/>
<feature type="region of interest" description="Disordered" evidence="8">
    <location>
        <begin position="410"/>
        <end position="452"/>
    </location>
</feature>
<evidence type="ECO:0000313" key="11">
    <source>
        <dbReference type="Proteomes" id="UP000653305"/>
    </source>
</evidence>
<reference evidence="10" key="1">
    <citation type="submission" date="2020-07" db="EMBL/GenBank/DDBJ databases">
        <title>Ethylene signaling mediates host invasion by parasitic plants.</title>
        <authorList>
            <person name="Yoshida S."/>
        </authorList>
    </citation>
    <scope>NUCLEOTIDE SEQUENCE</scope>
    <source>
        <strain evidence="10">Okayama</strain>
    </source>
</reference>
<dbReference type="CDD" id="cd14066">
    <property type="entry name" value="STKc_IRAK"/>
    <property type="match status" value="1"/>
</dbReference>
<dbReference type="SMART" id="SM00220">
    <property type="entry name" value="S_TKc"/>
    <property type="match status" value="1"/>
</dbReference>
<keyword evidence="2" id="KW-0808">Transferase</keyword>
<evidence type="ECO:0000313" key="10">
    <source>
        <dbReference type="EMBL" id="GFQ00308.1"/>
    </source>
</evidence>
<keyword evidence="11" id="KW-1185">Reference proteome</keyword>
<evidence type="ECO:0000256" key="4">
    <source>
        <dbReference type="ARBA" id="ARBA00022777"/>
    </source>
</evidence>
<dbReference type="Gene3D" id="3.30.200.20">
    <property type="entry name" value="Phosphorylase Kinase, domain 1"/>
    <property type="match status" value="1"/>
</dbReference>
<evidence type="ECO:0000256" key="3">
    <source>
        <dbReference type="ARBA" id="ARBA00022741"/>
    </source>
</evidence>
<comment type="caution">
    <text evidence="10">The sequence shown here is derived from an EMBL/GenBank/DDBJ whole genome shotgun (WGS) entry which is preliminary data.</text>
</comment>
<protein>
    <submittedName>
        <fullName evidence="10">Probable leucine-rich repeat receptor-like serine/threonine-protein kinase at3g14840</fullName>
    </submittedName>
</protein>
<evidence type="ECO:0000256" key="5">
    <source>
        <dbReference type="ARBA" id="ARBA00022840"/>
    </source>
</evidence>
<dbReference type="PROSITE" id="PS00107">
    <property type="entry name" value="PROTEIN_KINASE_ATP"/>
    <property type="match status" value="1"/>
</dbReference>
<dbReference type="Proteomes" id="UP000653305">
    <property type="component" value="Unassembled WGS sequence"/>
</dbReference>
<dbReference type="PANTHER" id="PTHR47973">
    <property type="entry name" value="CYSTEINE-RICH RECEPTOR-LIKE PROTEIN KINASE 3"/>
    <property type="match status" value="1"/>
</dbReference>
<dbReference type="PROSITE" id="PS00108">
    <property type="entry name" value="PROTEIN_KINASE_ST"/>
    <property type="match status" value="1"/>
</dbReference>
<dbReference type="InterPro" id="IPR001245">
    <property type="entry name" value="Ser-Thr/Tyr_kinase_cat_dom"/>
</dbReference>
<sequence>MAFSTSAQNPPRPVAFVKPEKESQRWREEIRRASVLKIDGRRVSFLSGGVPVWYDEVFAARKTQRLPILKPRIFSSFLPKICPSWFSEPSGVHTVKCYSYKELKIATDDFSPTNKIGEGGFGSVFKGKLRNGQMAAIKVLSSVSRQGVREFLTEVQMISGVKHENLVKLYGCCVEGDQRIIVYNYLENNSLAKTLIGGTNSSNIRFRWQTRTKICIGVARGLAYLHEEVRPHIIHRDIKASNILLDEDLNPKISDFGLAKLMPPNTTHVTTRVAGTIGYLAPEYAIRGQVTRKADIYSFGVLLIEIVSGRSNTNTRLPVDEHYILERTWKLYERSELVALVDESLHGDFDPVQACKFLKIGLLCTQDSAKLRPSMSTVVQMLNGDKNVDEIAITKPGLISDFTDWKIRSGTNPKPALDRTSPNYDSSGSDALENTTLTLAPSDEDTTMFSPR</sequence>
<evidence type="ECO:0000256" key="6">
    <source>
        <dbReference type="PROSITE-ProRule" id="PRU10141"/>
    </source>
</evidence>
<keyword evidence="3 6" id="KW-0547">Nucleotide-binding</keyword>
<keyword evidence="4 10" id="KW-0418">Kinase</keyword>
<feature type="compositionally biased region" description="Polar residues" evidence="8">
    <location>
        <begin position="420"/>
        <end position="439"/>
    </location>
</feature>
<dbReference type="GO" id="GO:0004674">
    <property type="term" value="F:protein serine/threonine kinase activity"/>
    <property type="evidence" value="ECO:0007669"/>
    <property type="project" value="UniProtKB-KW"/>
</dbReference>
<dbReference type="PROSITE" id="PS50011">
    <property type="entry name" value="PROTEIN_KINASE_DOM"/>
    <property type="match status" value="1"/>
</dbReference>
<name>A0A830CHX4_9LAMI</name>
<evidence type="ECO:0000259" key="9">
    <source>
        <dbReference type="PROSITE" id="PS50011"/>
    </source>
</evidence>
<feature type="domain" description="Protein kinase" evidence="9">
    <location>
        <begin position="110"/>
        <end position="388"/>
    </location>
</feature>
<evidence type="ECO:0000256" key="1">
    <source>
        <dbReference type="ARBA" id="ARBA00022527"/>
    </source>
</evidence>
<dbReference type="FunFam" id="1.10.510.10:FF:000368">
    <property type="entry name" value="cold-responsive protein kinase 1"/>
    <property type="match status" value="1"/>
</dbReference>
<evidence type="ECO:0000256" key="2">
    <source>
        <dbReference type="ARBA" id="ARBA00022679"/>
    </source>
</evidence>